<keyword evidence="1" id="KW-1133">Transmembrane helix</keyword>
<sequence length="59" mass="6608">MHERAAIFACRFTGVVGLLFSLFLWKVSGLPSFVAGLVSSCFWFALAWWIQRRAGSAIK</sequence>
<comment type="caution">
    <text evidence="2">The sequence shown here is derived from an EMBL/GenBank/DDBJ whole genome shotgun (WGS) entry which is preliminary data.</text>
</comment>
<accession>A0AA46AG23</accession>
<proteinExistence type="predicted"/>
<dbReference type="AlphaFoldDB" id="A0AA46AG23"/>
<dbReference type="Proteomes" id="UP001157946">
    <property type="component" value="Unassembled WGS sequence"/>
</dbReference>
<organism evidence="2 3">
    <name type="scientific">Laceyella tengchongensis</name>
    <dbReference type="NCBI Taxonomy" id="574699"/>
    <lineage>
        <taxon>Bacteria</taxon>
        <taxon>Bacillati</taxon>
        <taxon>Bacillota</taxon>
        <taxon>Bacilli</taxon>
        <taxon>Bacillales</taxon>
        <taxon>Thermoactinomycetaceae</taxon>
        <taxon>Laceyella</taxon>
    </lineage>
</organism>
<name>A0AA46AG23_9BACL</name>
<protein>
    <submittedName>
        <fullName evidence="2">Uncharacterized protein</fullName>
    </submittedName>
</protein>
<feature type="transmembrane region" description="Helical" evidence="1">
    <location>
        <begin position="31"/>
        <end position="50"/>
    </location>
</feature>
<keyword evidence="1" id="KW-0812">Transmembrane</keyword>
<evidence type="ECO:0000313" key="2">
    <source>
        <dbReference type="EMBL" id="SMP23509.1"/>
    </source>
</evidence>
<reference evidence="2" key="1">
    <citation type="submission" date="2017-05" db="EMBL/GenBank/DDBJ databases">
        <authorList>
            <person name="Varghese N."/>
            <person name="Submissions S."/>
        </authorList>
    </citation>
    <scope>NUCLEOTIDE SEQUENCE</scope>
    <source>
        <strain evidence="2">DSM 45262</strain>
    </source>
</reference>
<gene>
    <name evidence="2" type="ORF">SAMN06265361_104228</name>
</gene>
<dbReference type="EMBL" id="FXTU01000004">
    <property type="protein sequence ID" value="SMP23509.1"/>
    <property type="molecule type" value="Genomic_DNA"/>
</dbReference>
<keyword evidence="1" id="KW-0472">Membrane</keyword>
<keyword evidence="3" id="KW-1185">Reference proteome</keyword>
<evidence type="ECO:0000313" key="3">
    <source>
        <dbReference type="Proteomes" id="UP001157946"/>
    </source>
</evidence>
<feature type="transmembrane region" description="Helical" evidence="1">
    <location>
        <begin position="7"/>
        <end position="25"/>
    </location>
</feature>
<evidence type="ECO:0000256" key="1">
    <source>
        <dbReference type="SAM" id="Phobius"/>
    </source>
</evidence>